<proteinExistence type="predicted"/>
<feature type="transmembrane region" description="Helical" evidence="1">
    <location>
        <begin position="6"/>
        <end position="30"/>
    </location>
</feature>
<dbReference type="EMBL" id="CAKOFQ010006908">
    <property type="protein sequence ID" value="CAH1981436.1"/>
    <property type="molecule type" value="Genomic_DNA"/>
</dbReference>
<dbReference type="Proteomes" id="UP001152888">
    <property type="component" value="Unassembled WGS sequence"/>
</dbReference>
<keyword evidence="1" id="KW-0472">Membrane</keyword>
<reference evidence="2" key="1">
    <citation type="submission" date="2022-03" db="EMBL/GenBank/DDBJ databases">
        <authorList>
            <person name="Sayadi A."/>
        </authorList>
    </citation>
    <scope>NUCLEOTIDE SEQUENCE</scope>
</reference>
<keyword evidence="1" id="KW-1133">Transmembrane helix</keyword>
<comment type="caution">
    <text evidence="2">The sequence shown here is derived from an EMBL/GenBank/DDBJ whole genome shotgun (WGS) entry which is preliminary data.</text>
</comment>
<dbReference type="OrthoDB" id="6770542at2759"/>
<evidence type="ECO:0000256" key="1">
    <source>
        <dbReference type="SAM" id="Phobius"/>
    </source>
</evidence>
<evidence type="ECO:0000313" key="3">
    <source>
        <dbReference type="Proteomes" id="UP001152888"/>
    </source>
</evidence>
<name>A0A9P0KPX4_ACAOB</name>
<accession>A0A9P0KPX4</accession>
<sequence>MCSVVLWIVSDLTTFFYIILVLLQIAFIQLSSKNRWRNKIV</sequence>
<gene>
    <name evidence="2" type="ORF">ACAOBT_LOCUS14485</name>
</gene>
<evidence type="ECO:0000313" key="2">
    <source>
        <dbReference type="EMBL" id="CAH1981436.1"/>
    </source>
</evidence>
<keyword evidence="3" id="KW-1185">Reference proteome</keyword>
<protein>
    <submittedName>
        <fullName evidence="2">Uncharacterized protein</fullName>
    </submittedName>
</protein>
<dbReference type="AlphaFoldDB" id="A0A9P0KPX4"/>
<organism evidence="2 3">
    <name type="scientific">Acanthoscelides obtectus</name>
    <name type="common">Bean weevil</name>
    <name type="synonym">Bruchus obtectus</name>
    <dbReference type="NCBI Taxonomy" id="200917"/>
    <lineage>
        <taxon>Eukaryota</taxon>
        <taxon>Metazoa</taxon>
        <taxon>Ecdysozoa</taxon>
        <taxon>Arthropoda</taxon>
        <taxon>Hexapoda</taxon>
        <taxon>Insecta</taxon>
        <taxon>Pterygota</taxon>
        <taxon>Neoptera</taxon>
        <taxon>Endopterygota</taxon>
        <taxon>Coleoptera</taxon>
        <taxon>Polyphaga</taxon>
        <taxon>Cucujiformia</taxon>
        <taxon>Chrysomeloidea</taxon>
        <taxon>Chrysomelidae</taxon>
        <taxon>Bruchinae</taxon>
        <taxon>Bruchini</taxon>
        <taxon>Acanthoscelides</taxon>
    </lineage>
</organism>
<keyword evidence="1" id="KW-0812">Transmembrane</keyword>